<protein>
    <submittedName>
        <fullName evidence="2">Crotonase</fullName>
    </submittedName>
</protein>
<proteinExistence type="inferred from homology"/>
<evidence type="ECO:0000256" key="1">
    <source>
        <dbReference type="ARBA" id="ARBA00005254"/>
    </source>
</evidence>
<dbReference type="InterPro" id="IPR001753">
    <property type="entry name" value="Enoyl-CoA_hydra/iso"/>
</dbReference>
<dbReference type="PANTHER" id="PTHR43802">
    <property type="entry name" value="ENOYL-COA HYDRATASE"/>
    <property type="match status" value="1"/>
</dbReference>
<name>A0A9W6RD36_9ACTN</name>
<dbReference type="Gene3D" id="3.90.226.10">
    <property type="entry name" value="2-enoyl-CoA Hydratase, Chain A, domain 1"/>
    <property type="match status" value="1"/>
</dbReference>
<dbReference type="InterPro" id="IPR029045">
    <property type="entry name" value="ClpP/crotonase-like_dom_sf"/>
</dbReference>
<evidence type="ECO:0000313" key="3">
    <source>
        <dbReference type="Proteomes" id="UP001165135"/>
    </source>
</evidence>
<comment type="caution">
    <text evidence="2">The sequence shown here is derived from an EMBL/GenBank/DDBJ whole genome shotgun (WGS) entry which is preliminary data.</text>
</comment>
<dbReference type="GO" id="GO:0003824">
    <property type="term" value="F:catalytic activity"/>
    <property type="evidence" value="ECO:0007669"/>
    <property type="project" value="UniProtKB-ARBA"/>
</dbReference>
<dbReference type="Pfam" id="PF00378">
    <property type="entry name" value="ECH_1"/>
    <property type="match status" value="1"/>
</dbReference>
<comment type="similarity">
    <text evidence="1">Belongs to the enoyl-CoA hydratase/isomerase family.</text>
</comment>
<dbReference type="AlphaFoldDB" id="A0A9W6RD36"/>
<dbReference type="SUPFAM" id="SSF52096">
    <property type="entry name" value="ClpP/crotonase"/>
    <property type="match status" value="1"/>
</dbReference>
<accession>A0A9W6RD36</accession>
<reference evidence="2" key="1">
    <citation type="submission" date="2023-03" db="EMBL/GenBank/DDBJ databases">
        <title>Actinoallomurus iriomotensis NBRC 103681.</title>
        <authorList>
            <person name="Ichikawa N."/>
            <person name="Sato H."/>
            <person name="Tonouchi N."/>
        </authorList>
    </citation>
    <scope>NUCLEOTIDE SEQUENCE</scope>
    <source>
        <strain evidence="2">NBRC 103681</strain>
    </source>
</reference>
<sequence>MHSKGGPAVYSLGLHNAWGQAWQEIGNDPRNEVVILTGTGNAWLAGVDPASFAQPFHEWPGDIAHELYYDGMKLLENLVFGVDVPTIGVVNGPGFHTELALFCDITLAAEDAVFSDGHFAAGQAPGDGLQLAFQSLLGPKRAAHALYTSERIDARKALDLGLVNEVLPTDDLLPRARQIAQTMMDRPRSTRRLTHAIVQRPFRRRLLEDHGFGMAHELFGVFTDRPGNRG</sequence>
<dbReference type="Proteomes" id="UP001165135">
    <property type="component" value="Unassembled WGS sequence"/>
</dbReference>
<gene>
    <name evidence="2" type="ORF">Airi01_018600</name>
</gene>
<dbReference type="EMBL" id="BSTJ01000002">
    <property type="protein sequence ID" value="GLY73593.1"/>
    <property type="molecule type" value="Genomic_DNA"/>
</dbReference>
<dbReference type="PANTHER" id="PTHR43802:SF1">
    <property type="entry name" value="IP11341P-RELATED"/>
    <property type="match status" value="1"/>
</dbReference>
<evidence type="ECO:0000313" key="2">
    <source>
        <dbReference type="EMBL" id="GLY73593.1"/>
    </source>
</evidence>
<dbReference type="CDD" id="cd06558">
    <property type="entry name" value="crotonase-like"/>
    <property type="match status" value="1"/>
</dbReference>
<organism evidence="2 3">
    <name type="scientific">Actinoallomurus iriomotensis</name>
    <dbReference type="NCBI Taxonomy" id="478107"/>
    <lineage>
        <taxon>Bacteria</taxon>
        <taxon>Bacillati</taxon>
        <taxon>Actinomycetota</taxon>
        <taxon>Actinomycetes</taxon>
        <taxon>Streptosporangiales</taxon>
        <taxon>Thermomonosporaceae</taxon>
        <taxon>Actinoallomurus</taxon>
    </lineage>
</organism>